<dbReference type="AlphaFoldDB" id="C3XRA6"/>
<feature type="compositionally biased region" description="Acidic residues" evidence="3">
    <location>
        <begin position="115"/>
        <end position="133"/>
    </location>
</feature>
<dbReference type="PANTHER" id="PTHR33724">
    <property type="entry name" value="INTRAFLAGELLAR TRANSPORT PROTEIN 43 HOMOLOG"/>
    <property type="match status" value="1"/>
</dbReference>
<protein>
    <recommendedName>
        <fullName evidence="5">Intraflagellar transport protein 43 homolog</fullName>
    </recommendedName>
</protein>
<dbReference type="STRING" id="7739.C3XRA6"/>
<reference evidence="4" key="1">
    <citation type="journal article" date="2008" name="Nature">
        <title>The amphioxus genome and the evolution of the chordate karyotype.</title>
        <authorList>
            <consortium name="US DOE Joint Genome Institute (JGI-PGF)"/>
            <person name="Putnam N.H."/>
            <person name="Butts T."/>
            <person name="Ferrier D.E.K."/>
            <person name="Furlong R.F."/>
            <person name="Hellsten U."/>
            <person name="Kawashima T."/>
            <person name="Robinson-Rechavi M."/>
            <person name="Shoguchi E."/>
            <person name="Terry A."/>
            <person name="Yu J.-K."/>
            <person name="Benito-Gutierrez E.L."/>
            <person name="Dubchak I."/>
            <person name="Garcia-Fernandez J."/>
            <person name="Gibson-Brown J.J."/>
            <person name="Grigoriev I.V."/>
            <person name="Horton A.C."/>
            <person name="de Jong P.J."/>
            <person name="Jurka J."/>
            <person name="Kapitonov V.V."/>
            <person name="Kohara Y."/>
            <person name="Kuroki Y."/>
            <person name="Lindquist E."/>
            <person name="Lucas S."/>
            <person name="Osoegawa K."/>
            <person name="Pennacchio L.A."/>
            <person name="Salamov A.A."/>
            <person name="Satou Y."/>
            <person name="Sauka-Spengler T."/>
            <person name="Schmutz J."/>
            <person name="Shin-I T."/>
            <person name="Toyoda A."/>
            <person name="Bronner-Fraser M."/>
            <person name="Fujiyama A."/>
            <person name="Holland L.Z."/>
            <person name="Holland P.W.H."/>
            <person name="Satoh N."/>
            <person name="Rokhsar D.S."/>
        </authorList>
    </citation>
    <scope>NUCLEOTIDE SEQUENCE [LARGE SCALE GENOMIC DNA]</scope>
    <source>
        <strain evidence="4">S238N-H82</strain>
        <tissue evidence="4">Testes</tissue>
    </source>
</reference>
<accession>C3XRA6</accession>
<dbReference type="PANTHER" id="PTHR33724:SF1">
    <property type="entry name" value="INTRAFLAGELLAR TRANSPORT PROTEIN 43 HOMOLOG"/>
    <property type="match status" value="1"/>
</dbReference>
<gene>
    <name evidence="4" type="ORF">BRAFLDRAFT_73148</name>
</gene>
<evidence type="ECO:0000256" key="3">
    <source>
        <dbReference type="SAM" id="MobiDB-lite"/>
    </source>
</evidence>
<dbReference type="EMBL" id="GG666456">
    <property type="protein sequence ID" value="EEN69224.1"/>
    <property type="molecule type" value="Genomic_DNA"/>
</dbReference>
<feature type="region of interest" description="Disordered" evidence="3">
    <location>
        <begin position="69"/>
        <end position="138"/>
    </location>
</feature>
<feature type="compositionally biased region" description="Basic and acidic residues" evidence="3">
    <location>
        <begin position="10"/>
        <end position="19"/>
    </location>
</feature>
<evidence type="ECO:0000313" key="4">
    <source>
        <dbReference type="EMBL" id="EEN69224.1"/>
    </source>
</evidence>
<dbReference type="InterPro" id="IPR029302">
    <property type="entry name" value="IFT43"/>
</dbReference>
<dbReference type="Pfam" id="PF15305">
    <property type="entry name" value="IFT43"/>
    <property type="match status" value="1"/>
</dbReference>
<comment type="similarity">
    <text evidence="1">Belongs to the IFT43 family.</text>
</comment>
<evidence type="ECO:0000256" key="2">
    <source>
        <dbReference type="ARBA" id="ARBA00022794"/>
    </source>
</evidence>
<evidence type="ECO:0000256" key="1">
    <source>
        <dbReference type="ARBA" id="ARBA00007563"/>
    </source>
</evidence>
<organism>
    <name type="scientific">Branchiostoma floridae</name>
    <name type="common">Florida lancelet</name>
    <name type="synonym">Amphioxus</name>
    <dbReference type="NCBI Taxonomy" id="7739"/>
    <lineage>
        <taxon>Eukaryota</taxon>
        <taxon>Metazoa</taxon>
        <taxon>Chordata</taxon>
        <taxon>Cephalochordata</taxon>
        <taxon>Leptocardii</taxon>
        <taxon>Amphioxiformes</taxon>
        <taxon>Branchiostomatidae</taxon>
        <taxon>Branchiostoma</taxon>
    </lineage>
</organism>
<name>C3XRA6_BRAFL</name>
<feature type="region of interest" description="Disordered" evidence="3">
    <location>
        <begin position="1"/>
        <end position="53"/>
    </location>
</feature>
<evidence type="ECO:0008006" key="5">
    <source>
        <dbReference type="Google" id="ProtNLM"/>
    </source>
</evidence>
<proteinExistence type="inferred from homology"/>
<dbReference type="GO" id="GO:0030030">
    <property type="term" value="P:cell projection organization"/>
    <property type="evidence" value="ECO:0007669"/>
    <property type="project" value="UniProtKB-KW"/>
</dbReference>
<dbReference type="GO" id="GO:0030991">
    <property type="term" value="C:intraciliary transport particle A"/>
    <property type="evidence" value="ECO:0007669"/>
    <property type="project" value="InterPro"/>
</dbReference>
<dbReference type="eggNOG" id="ENOG502RXJ2">
    <property type="taxonomic scope" value="Eukaryota"/>
</dbReference>
<sequence length="226" mass="25404">MDGEELDWTTENKPREVRTGRRARAAPAFTLEDSAGGIDDDDIGNDIGGGSSVRDIHASWIMPHSFIGSYDNARRDQSPGPPRPSRRQGGWADDTGKEKKSARLRSDSPPRRDDSDEDIPVIPDLDDVQEEDMATQIAAPPSLQVNKIATYRELDTDLFKQAAFLILDDEIDLKPLAKCLSAETDVLEEDKPWDWDRLFTEVTSELQVEWEAERPKEEDEPLPMQG</sequence>
<dbReference type="InParanoid" id="C3XRA6"/>
<feature type="compositionally biased region" description="Basic and acidic residues" evidence="3">
    <location>
        <begin position="94"/>
        <end position="114"/>
    </location>
</feature>
<keyword evidence="2" id="KW-0970">Cilium biogenesis/degradation</keyword>